<evidence type="ECO:0000256" key="2">
    <source>
        <dbReference type="ARBA" id="ARBA00023125"/>
    </source>
</evidence>
<evidence type="ECO:0000256" key="1">
    <source>
        <dbReference type="ARBA" id="ARBA00023015"/>
    </source>
</evidence>
<organism evidence="6 7">
    <name type="scientific">Ruminococcus difficilis</name>
    <dbReference type="NCBI Taxonomy" id="2763069"/>
    <lineage>
        <taxon>Bacteria</taxon>
        <taxon>Bacillati</taxon>
        <taxon>Bacillota</taxon>
        <taxon>Clostridia</taxon>
        <taxon>Eubacteriales</taxon>
        <taxon>Oscillospiraceae</taxon>
        <taxon>Ruminococcus</taxon>
    </lineage>
</organism>
<keyword evidence="2 4" id="KW-0238">DNA-binding</keyword>
<dbReference type="GO" id="GO:0003677">
    <property type="term" value="F:DNA binding"/>
    <property type="evidence" value="ECO:0007669"/>
    <property type="project" value="UniProtKB-UniRule"/>
</dbReference>
<evidence type="ECO:0000256" key="4">
    <source>
        <dbReference type="PROSITE-ProRule" id="PRU00335"/>
    </source>
</evidence>
<dbReference type="SUPFAM" id="SSF48498">
    <property type="entry name" value="Tetracyclin repressor-like, C-terminal domain"/>
    <property type="match status" value="1"/>
</dbReference>
<dbReference type="EMBL" id="JAEQMG010000175">
    <property type="protein sequence ID" value="MBK6090087.1"/>
    <property type="molecule type" value="Genomic_DNA"/>
</dbReference>
<dbReference type="Proteomes" id="UP000633365">
    <property type="component" value="Unassembled WGS sequence"/>
</dbReference>
<keyword evidence="3" id="KW-0804">Transcription</keyword>
<protein>
    <submittedName>
        <fullName evidence="6">TetR/AcrR family transcriptional regulator</fullName>
    </submittedName>
</protein>
<name>A0A934WUC8_9FIRM</name>
<dbReference type="PROSITE" id="PS50977">
    <property type="entry name" value="HTH_TETR_2"/>
    <property type="match status" value="1"/>
</dbReference>
<comment type="caution">
    <text evidence="6">The sequence shown here is derived from an EMBL/GenBank/DDBJ whole genome shotgun (WGS) entry which is preliminary data.</text>
</comment>
<dbReference type="InterPro" id="IPR001647">
    <property type="entry name" value="HTH_TetR"/>
</dbReference>
<sequence length="186" mass="21040">MPPKIRVTKDDIISAAVEIVRSRGAQAINARAIAAQLNCSTQPVYSNFATIDELRLAVVDKAEELSREYMRREAADGKYPEYKAGGMAYIRFAKEEKELFKLLYMRDRSGEVIPESTDLSDEMESIVHKQTGLSGLEVKLFHLEMWAFVHGIAVMFATGYVELDTELVSKMLTDSYQGLRKQYGME</sequence>
<reference evidence="6" key="1">
    <citation type="submission" date="2021-01" db="EMBL/GenBank/DDBJ databases">
        <title>Genome public.</title>
        <authorList>
            <person name="Liu C."/>
            <person name="Sun Q."/>
        </authorList>
    </citation>
    <scope>NUCLEOTIDE SEQUENCE</scope>
    <source>
        <strain evidence="6">M6</strain>
    </source>
</reference>
<evidence type="ECO:0000313" key="6">
    <source>
        <dbReference type="EMBL" id="MBK6090087.1"/>
    </source>
</evidence>
<proteinExistence type="predicted"/>
<keyword evidence="1" id="KW-0805">Transcription regulation</keyword>
<dbReference type="AlphaFoldDB" id="A0A934WUC8"/>
<keyword evidence="7" id="KW-1185">Reference proteome</keyword>
<dbReference type="Gene3D" id="1.10.357.10">
    <property type="entry name" value="Tetracycline Repressor, domain 2"/>
    <property type="match status" value="1"/>
</dbReference>
<dbReference type="InterPro" id="IPR009057">
    <property type="entry name" value="Homeodomain-like_sf"/>
</dbReference>
<feature type="domain" description="HTH tetR-type" evidence="5">
    <location>
        <begin position="6"/>
        <end position="66"/>
    </location>
</feature>
<evidence type="ECO:0000259" key="5">
    <source>
        <dbReference type="PROSITE" id="PS50977"/>
    </source>
</evidence>
<dbReference type="InterPro" id="IPR025996">
    <property type="entry name" value="MT1864/Rv1816-like_C"/>
</dbReference>
<accession>A0A934WUC8</accession>
<gene>
    <name evidence="6" type="ORF">JKK62_15785</name>
</gene>
<dbReference type="InterPro" id="IPR036271">
    <property type="entry name" value="Tet_transcr_reg_TetR-rel_C_sf"/>
</dbReference>
<feature type="DNA-binding region" description="H-T-H motif" evidence="4">
    <location>
        <begin position="29"/>
        <end position="48"/>
    </location>
</feature>
<dbReference type="RefSeq" id="WP_201428766.1">
    <property type="nucleotide sequence ID" value="NZ_JAEQMG010000175.1"/>
</dbReference>
<dbReference type="Pfam" id="PF13305">
    <property type="entry name" value="TetR_C_33"/>
    <property type="match status" value="1"/>
</dbReference>
<evidence type="ECO:0000313" key="7">
    <source>
        <dbReference type="Proteomes" id="UP000633365"/>
    </source>
</evidence>
<evidence type="ECO:0000256" key="3">
    <source>
        <dbReference type="ARBA" id="ARBA00023163"/>
    </source>
</evidence>
<dbReference type="SUPFAM" id="SSF46689">
    <property type="entry name" value="Homeodomain-like"/>
    <property type="match status" value="1"/>
</dbReference>